<dbReference type="Pfam" id="PF00144">
    <property type="entry name" value="Beta-lactamase"/>
    <property type="match status" value="1"/>
</dbReference>
<organism evidence="2 3">
    <name type="scientific">Amycolatopsis orientalis</name>
    <name type="common">Nocardia orientalis</name>
    <dbReference type="NCBI Taxonomy" id="31958"/>
    <lineage>
        <taxon>Bacteria</taxon>
        <taxon>Bacillati</taxon>
        <taxon>Actinomycetota</taxon>
        <taxon>Actinomycetes</taxon>
        <taxon>Pseudonocardiales</taxon>
        <taxon>Pseudonocardiaceae</taxon>
        <taxon>Amycolatopsis</taxon>
    </lineage>
</organism>
<keyword evidence="3" id="KW-1185">Reference proteome</keyword>
<dbReference type="EMBL" id="CP016174">
    <property type="protein sequence ID" value="ANN15862.1"/>
    <property type="molecule type" value="Genomic_DNA"/>
</dbReference>
<evidence type="ECO:0000313" key="2">
    <source>
        <dbReference type="EMBL" id="ANN15862.1"/>
    </source>
</evidence>
<dbReference type="KEGG" id="aori:SD37_09535"/>
<dbReference type="Gene3D" id="3.40.710.10">
    <property type="entry name" value="DD-peptidase/beta-lactamase superfamily"/>
    <property type="match status" value="1"/>
</dbReference>
<evidence type="ECO:0000259" key="1">
    <source>
        <dbReference type="Pfam" id="PF00144"/>
    </source>
</evidence>
<dbReference type="STRING" id="31958.SD37_09535"/>
<sequence>MGSVVGTVASGWEGVRDAFESAQAQDEGAAQLAIYIDGQCVVDLCAGSDPIRGRPVDVDSLVVLMSVTKGLAALCTHLLAQRGLLDIEAPVAEYWPEFGVNGKAGIRVSDLLAHRAGLPGFEPERRFSELLDWDASVDALARMRPMWAPKTAYEYHTVTYGVLVGEVVRRVAGQSLGAFFASEVARPLGLDLWIGLPTSEEPRVLPTFRTIEYPTRAELVEQLAGFGLRESDAIVKSYVDRTMSLADMVPVLNSAAGRQAELPAVNAVGNARSLAKTYAAMIGSVDGVRLLTRESVDRLKSPQTDDLTLPVPLDRVPEPHPLRFGLGFELPRSAVPQFGPASFGHAGAGGRLAYADPDHGLAVGYTCTNMCWDGVVGPDARWVPWTDELHRVIGA</sequence>
<proteinExistence type="predicted"/>
<reference evidence="2 3" key="1">
    <citation type="journal article" date="2015" name="Genome Announc.">
        <title>Draft Genome Sequence of Norvancomycin-Producing Strain Amycolatopsis orientalis CPCC200066.</title>
        <authorList>
            <person name="Lei X."/>
            <person name="Yuan F."/>
            <person name="Shi Y."/>
            <person name="Li X."/>
            <person name="Wang L."/>
            <person name="Hong B."/>
        </authorList>
    </citation>
    <scope>NUCLEOTIDE SEQUENCE [LARGE SCALE GENOMIC DNA]</scope>
    <source>
        <strain evidence="2 3">B-37</strain>
    </source>
</reference>
<dbReference type="InterPro" id="IPR052907">
    <property type="entry name" value="Beta-lactamase/esterase"/>
</dbReference>
<dbReference type="PANTHER" id="PTHR43319:SF3">
    <property type="entry name" value="BETA-LACTAMASE-RELATED DOMAIN-CONTAINING PROTEIN"/>
    <property type="match status" value="1"/>
</dbReference>
<name>A0A193BUH1_AMYOR</name>
<feature type="domain" description="Beta-lactamase-related" evidence="1">
    <location>
        <begin position="19"/>
        <end position="369"/>
    </location>
</feature>
<dbReference type="InterPro" id="IPR012338">
    <property type="entry name" value="Beta-lactam/transpept-like"/>
</dbReference>
<accession>A0A193BUH1</accession>
<evidence type="ECO:0000313" key="3">
    <source>
        <dbReference type="Proteomes" id="UP000093695"/>
    </source>
</evidence>
<dbReference type="PANTHER" id="PTHR43319">
    <property type="entry name" value="BETA-LACTAMASE-RELATED"/>
    <property type="match status" value="1"/>
</dbReference>
<gene>
    <name evidence="2" type="ORF">SD37_09535</name>
</gene>
<dbReference type="SUPFAM" id="SSF56601">
    <property type="entry name" value="beta-lactamase/transpeptidase-like"/>
    <property type="match status" value="1"/>
</dbReference>
<dbReference type="InterPro" id="IPR001466">
    <property type="entry name" value="Beta-lactam-related"/>
</dbReference>
<protein>
    <recommendedName>
        <fullName evidence="1">Beta-lactamase-related domain-containing protein</fullName>
    </recommendedName>
</protein>
<dbReference type="Proteomes" id="UP000093695">
    <property type="component" value="Chromosome"/>
</dbReference>
<dbReference type="AlphaFoldDB" id="A0A193BUH1"/>